<feature type="compositionally biased region" description="Basic residues" evidence="1">
    <location>
        <begin position="15"/>
        <end position="28"/>
    </location>
</feature>
<feature type="region of interest" description="Disordered" evidence="1">
    <location>
        <begin position="1"/>
        <end position="121"/>
    </location>
</feature>
<evidence type="ECO:0000256" key="1">
    <source>
        <dbReference type="SAM" id="MobiDB-lite"/>
    </source>
</evidence>
<feature type="compositionally biased region" description="Basic and acidic residues" evidence="1">
    <location>
        <begin position="29"/>
        <end position="41"/>
    </location>
</feature>
<dbReference type="AlphaFoldDB" id="A0A059ASI4"/>
<evidence type="ECO:0000313" key="2">
    <source>
        <dbReference type="EMBL" id="KCW56734.1"/>
    </source>
</evidence>
<dbReference type="Gramene" id="KCW56734">
    <property type="protein sequence ID" value="KCW56734"/>
    <property type="gene ID" value="EUGRSUZ_I02419"/>
</dbReference>
<reference evidence="2" key="1">
    <citation type="submission" date="2013-07" db="EMBL/GenBank/DDBJ databases">
        <title>The genome of Eucalyptus grandis.</title>
        <authorList>
            <person name="Schmutz J."/>
            <person name="Hayes R."/>
            <person name="Myburg A."/>
            <person name="Tuskan G."/>
            <person name="Grattapaglia D."/>
            <person name="Rokhsar D.S."/>
        </authorList>
    </citation>
    <scope>NUCLEOTIDE SEQUENCE</scope>
    <source>
        <tissue evidence="2">Leaf extractions</tissue>
    </source>
</reference>
<dbReference type="InParanoid" id="A0A059ASI4"/>
<sequence>MHSNPACQRENSNHTRTRRAKKKKKRMKVGGERRSARRESSLVESTRARSTRAPARPPPNTRRTGIRIDRRSRRTETKSGRRRAAVGEARRRELTADAGGDGYSSIREPNASMQAEEGERGRVSYKLRVTEC</sequence>
<proteinExistence type="predicted"/>
<organism evidence="2">
    <name type="scientific">Eucalyptus grandis</name>
    <name type="common">Flooded gum</name>
    <dbReference type="NCBI Taxonomy" id="71139"/>
    <lineage>
        <taxon>Eukaryota</taxon>
        <taxon>Viridiplantae</taxon>
        <taxon>Streptophyta</taxon>
        <taxon>Embryophyta</taxon>
        <taxon>Tracheophyta</taxon>
        <taxon>Spermatophyta</taxon>
        <taxon>Magnoliopsida</taxon>
        <taxon>eudicotyledons</taxon>
        <taxon>Gunneridae</taxon>
        <taxon>Pentapetalae</taxon>
        <taxon>rosids</taxon>
        <taxon>malvids</taxon>
        <taxon>Myrtales</taxon>
        <taxon>Myrtaceae</taxon>
        <taxon>Myrtoideae</taxon>
        <taxon>Eucalypteae</taxon>
        <taxon>Eucalyptus</taxon>
    </lineage>
</organism>
<accession>A0A059ASI4</accession>
<gene>
    <name evidence="2" type="ORF">EUGRSUZ_I02419</name>
</gene>
<feature type="compositionally biased region" description="Polar residues" evidence="1">
    <location>
        <begin position="1"/>
        <end position="10"/>
    </location>
</feature>
<name>A0A059ASI4_EUCGR</name>
<dbReference type="EMBL" id="KK198761">
    <property type="protein sequence ID" value="KCW56734.1"/>
    <property type="molecule type" value="Genomic_DNA"/>
</dbReference>
<protein>
    <submittedName>
        <fullName evidence="2">Uncharacterized protein</fullName>
    </submittedName>
</protein>
<feature type="compositionally biased region" description="Basic and acidic residues" evidence="1">
    <location>
        <begin position="66"/>
        <end position="79"/>
    </location>
</feature>